<dbReference type="RefSeq" id="WP_135168186.1">
    <property type="nucleotide sequence ID" value="NZ_SPQU01000002.1"/>
</dbReference>
<protein>
    <submittedName>
        <fullName evidence="6">Amino acid ABC transporter substrate-binding protein</fullName>
    </submittedName>
</protein>
<dbReference type="PANTHER" id="PTHR30085">
    <property type="entry name" value="AMINO ACID ABC TRANSPORTER PERMEASE"/>
    <property type="match status" value="1"/>
</dbReference>
<evidence type="ECO:0000259" key="5">
    <source>
        <dbReference type="SMART" id="SM00062"/>
    </source>
</evidence>
<dbReference type="Pfam" id="PF00497">
    <property type="entry name" value="SBP_bac_3"/>
    <property type="match status" value="1"/>
</dbReference>
<organism evidence="6 7">
    <name type="scientific">Bradyrhizobium frederickii</name>
    <dbReference type="NCBI Taxonomy" id="2560054"/>
    <lineage>
        <taxon>Bacteria</taxon>
        <taxon>Pseudomonadati</taxon>
        <taxon>Pseudomonadota</taxon>
        <taxon>Alphaproteobacteria</taxon>
        <taxon>Hyphomicrobiales</taxon>
        <taxon>Nitrobacteraceae</taxon>
        <taxon>Bradyrhizobium</taxon>
    </lineage>
</organism>
<dbReference type="AlphaFoldDB" id="A0A4Y9LGC4"/>
<comment type="similarity">
    <text evidence="1">Belongs to the bacterial solute-binding protein 3 family.</text>
</comment>
<dbReference type="Proteomes" id="UP000298225">
    <property type="component" value="Unassembled WGS sequence"/>
</dbReference>
<dbReference type="SUPFAM" id="SSF53850">
    <property type="entry name" value="Periplasmic binding protein-like II"/>
    <property type="match status" value="1"/>
</dbReference>
<dbReference type="PANTHER" id="PTHR30085:SF2">
    <property type="entry name" value="GLUTAMATE_ASPARTATE IMPORT SOLUTE-BINDING PROTEIN"/>
    <property type="match status" value="1"/>
</dbReference>
<dbReference type="CDD" id="cd13688">
    <property type="entry name" value="PBP2_GltI_DEBP"/>
    <property type="match status" value="1"/>
</dbReference>
<evidence type="ECO:0000256" key="3">
    <source>
        <dbReference type="ARBA" id="ARBA00022729"/>
    </source>
</evidence>
<feature type="signal peptide" evidence="4">
    <location>
        <begin position="1"/>
        <end position="22"/>
    </location>
</feature>
<feature type="chain" id="PRO_5021380405" evidence="4">
    <location>
        <begin position="23"/>
        <end position="306"/>
    </location>
</feature>
<evidence type="ECO:0000256" key="2">
    <source>
        <dbReference type="ARBA" id="ARBA00022448"/>
    </source>
</evidence>
<accession>A0A4Y9LGC4</accession>
<name>A0A4Y9LGC4_9BRAD</name>
<keyword evidence="2" id="KW-0813">Transport</keyword>
<proteinExistence type="inferred from homology"/>
<dbReference type="GO" id="GO:0006865">
    <property type="term" value="P:amino acid transport"/>
    <property type="evidence" value="ECO:0007669"/>
    <property type="project" value="TreeGrafter"/>
</dbReference>
<dbReference type="GO" id="GO:0030288">
    <property type="term" value="C:outer membrane-bounded periplasmic space"/>
    <property type="evidence" value="ECO:0007669"/>
    <property type="project" value="TreeGrafter"/>
</dbReference>
<dbReference type="InterPro" id="IPR001638">
    <property type="entry name" value="Solute-binding_3/MltF_N"/>
</dbReference>
<reference evidence="6 7" key="1">
    <citation type="submission" date="2019-03" db="EMBL/GenBank/DDBJ databases">
        <title>Bradyrhizobium strains diversity isolated from Chamaecrista fasciculata.</title>
        <authorList>
            <person name="Urquiaga M.C.O."/>
            <person name="Hungria M."/>
            <person name="Delamuta J.R.M."/>
        </authorList>
    </citation>
    <scope>NUCLEOTIDE SEQUENCE [LARGE SCALE GENOMIC DNA]</scope>
    <source>
        <strain evidence="6 7">CNPSo 3424</strain>
    </source>
</reference>
<dbReference type="GO" id="GO:0005576">
    <property type="term" value="C:extracellular region"/>
    <property type="evidence" value="ECO:0007669"/>
    <property type="project" value="TreeGrafter"/>
</dbReference>
<dbReference type="EMBL" id="SPQU01000002">
    <property type="protein sequence ID" value="TFV42009.1"/>
    <property type="molecule type" value="Genomic_DNA"/>
</dbReference>
<evidence type="ECO:0000313" key="7">
    <source>
        <dbReference type="Proteomes" id="UP000298225"/>
    </source>
</evidence>
<keyword evidence="7" id="KW-1185">Reference proteome</keyword>
<evidence type="ECO:0000313" key="6">
    <source>
        <dbReference type="EMBL" id="TFV42009.1"/>
    </source>
</evidence>
<evidence type="ECO:0000256" key="1">
    <source>
        <dbReference type="ARBA" id="ARBA00010333"/>
    </source>
</evidence>
<dbReference type="OrthoDB" id="7240770at2"/>
<sequence length="306" mass="33456">MRLIASLVAIATTALIAGPASAQALTGTLQKAKDTKKIVIGFQEASVPFSYLDGNQKPVGYTLDICSKIVDAIRNEIGEPGLQIEYTPVTSANRIPLLLNGTIDMNCASATNNLERQKQVDFVNTHFLTANRFVSKKSNNLRSIEDLKGKTVVSVAGSVNLNQINRINNERSFGMTVASAKDQLEAFLMLETDRAQAYVMDDVQLAVQAARSKDPAAYVISKEAFGKPEPYGIIIRKNDKPFKDLADKATAALYQSPEIDTIYKQWFQSPVPPNNINFNYPLDPALAAAFKNPSDSADPDHYALKN</sequence>
<dbReference type="Gene3D" id="3.40.190.10">
    <property type="entry name" value="Periplasmic binding protein-like II"/>
    <property type="match status" value="2"/>
</dbReference>
<feature type="domain" description="Solute-binding protein family 3/N-terminal" evidence="5">
    <location>
        <begin position="37"/>
        <end position="270"/>
    </location>
</feature>
<comment type="caution">
    <text evidence="6">The sequence shown here is derived from an EMBL/GenBank/DDBJ whole genome shotgun (WGS) entry which is preliminary data.</text>
</comment>
<dbReference type="SMART" id="SM00062">
    <property type="entry name" value="PBPb"/>
    <property type="match status" value="1"/>
</dbReference>
<gene>
    <name evidence="6" type="ORF">E4K66_04190</name>
</gene>
<dbReference type="InterPro" id="IPR051455">
    <property type="entry name" value="Bact_solute-bind_prot3"/>
</dbReference>
<evidence type="ECO:0000256" key="4">
    <source>
        <dbReference type="SAM" id="SignalP"/>
    </source>
</evidence>
<keyword evidence="3 4" id="KW-0732">Signal</keyword>